<keyword evidence="11 12" id="KW-0131">Cell cycle</keyword>
<dbReference type="PIRSF" id="PIRSF003097">
    <property type="entry name" value="FtsX"/>
    <property type="match status" value="1"/>
</dbReference>
<name>A0AA37T5D4_9GAMM</name>
<keyword evidence="9 14" id="KW-1133">Transmembrane helix</keyword>
<evidence type="ECO:0000256" key="6">
    <source>
        <dbReference type="ARBA" id="ARBA00022519"/>
    </source>
</evidence>
<comment type="caution">
    <text evidence="17">The sequence shown here is derived from an EMBL/GenBank/DDBJ whole genome shotgun (WGS) entry which is preliminary data.</text>
</comment>
<evidence type="ECO:0000256" key="2">
    <source>
        <dbReference type="ARBA" id="ARBA00007379"/>
    </source>
</evidence>
<feature type="transmembrane region" description="Helical" evidence="14">
    <location>
        <begin position="308"/>
        <end position="332"/>
    </location>
</feature>
<accession>A0AA37T5D4</accession>
<evidence type="ECO:0000259" key="15">
    <source>
        <dbReference type="Pfam" id="PF02687"/>
    </source>
</evidence>
<evidence type="ECO:0000256" key="9">
    <source>
        <dbReference type="ARBA" id="ARBA00022989"/>
    </source>
</evidence>
<evidence type="ECO:0000259" key="16">
    <source>
        <dbReference type="Pfam" id="PF18075"/>
    </source>
</evidence>
<feature type="domain" description="FtsX extracellular" evidence="16">
    <location>
        <begin position="103"/>
        <end position="194"/>
    </location>
</feature>
<reference evidence="17 18" key="1">
    <citation type="journal article" date="2014" name="Int. J. Syst. Evol. Microbiol.">
        <title>Complete genome sequence of Corynebacterium casei LMG S-19264T (=DSM 44701T), isolated from a smear-ripened cheese.</title>
        <authorList>
            <consortium name="US DOE Joint Genome Institute (JGI-PGF)"/>
            <person name="Walter F."/>
            <person name="Albersmeier A."/>
            <person name="Kalinowski J."/>
            <person name="Ruckert C."/>
        </authorList>
    </citation>
    <scope>NUCLEOTIDE SEQUENCE [LARGE SCALE GENOMIC DNA]</scope>
    <source>
        <strain evidence="17 18">NBRC 110095</strain>
    </source>
</reference>
<evidence type="ECO:0000256" key="13">
    <source>
        <dbReference type="SAM" id="MobiDB-lite"/>
    </source>
</evidence>
<dbReference type="InterPro" id="IPR047590">
    <property type="entry name" value="FtsX_proteobact-type"/>
</dbReference>
<evidence type="ECO:0000313" key="18">
    <source>
        <dbReference type="Proteomes" id="UP001156870"/>
    </source>
</evidence>
<evidence type="ECO:0000256" key="7">
    <source>
        <dbReference type="ARBA" id="ARBA00022618"/>
    </source>
</evidence>
<comment type="subunit">
    <text evidence="3">Forms a membrane-associated complex with FtsE.</text>
</comment>
<dbReference type="GO" id="GO:0005886">
    <property type="term" value="C:plasma membrane"/>
    <property type="evidence" value="ECO:0007669"/>
    <property type="project" value="UniProtKB-SubCell"/>
</dbReference>
<evidence type="ECO:0000256" key="10">
    <source>
        <dbReference type="ARBA" id="ARBA00023136"/>
    </source>
</evidence>
<feature type="transmembrane region" description="Helical" evidence="14">
    <location>
        <begin position="268"/>
        <end position="288"/>
    </location>
</feature>
<dbReference type="AlphaFoldDB" id="A0AA37T5D4"/>
<evidence type="ECO:0000256" key="14">
    <source>
        <dbReference type="SAM" id="Phobius"/>
    </source>
</evidence>
<dbReference type="PANTHER" id="PTHR47755">
    <property type="entry name" value="CELL DIVISION PROTEIN FTSX"/>
    <property type="match status" value="1"/>
</dbReference>
<keyword evidence="18" id="KW-1185">Reference proteome</keyword>
<dbReference type="GO" id="GO:0032153">
    <property type="term" value="C:cell division site"/>
    <property type="evidence" value="ECO:0007669"/>
    <property type="project" value="TreeGrafter"/>
</dbReference>
<evidence type="ECO:0000256" key="5">
    <source>
        <dbReference type="ARBA" id="ARBA00022475"/>
    </source>
</evidence>
<dbReference type="InterPro" id="IPR040690">
    <property type="entry name" value="FtsX_ECD"/>
</dbReference>
<dbReference type="PANTHER" id="PTHR47755:SF1">
    <property type="entry name" value="CELL DIVISION PROTEIN FTSX"/>
    <property type="match status" value="1"/>
</dbReference>
<sequence>MSSAKRSSRASSRTSVQERNPAVSTSATGASAAKIGWRDRLGAYKSHHRLTAEDALSRLTSSPVQTVLTSLMIGIALALPAILFTLLSNVQLLSGAWESQSRLSVFLNPQASSAAINRLRQDIEQLPGVSAIEFISAAQALQEFEDYSGFGELLSSLDENPLPPTFLVEPVVSTPDELESLVSALSEDPIVDLVQLDMEWLKRLQGIALLAERFVVTLGCILGIGVLLVIGNIIRLAIENRKDEIIVQKLVGATDAFVRRPFLYTGTWYGLGGGVMALLLVLITQLLLSGPVDELATAYGSTYSLEGIGFDGGCNLVIASAVLGWLGAWLAVGRHLSDIEPS</sequence>
<dbReference type="Pfam" id="PF18075">
    <property type="entry name" value="FtsX_ECD"/>
    <property type="match status" value="1"/>
</dbReference>
<feature type="transmembrane region" description="Helical" evidence="14">
    <location>
        <begin position="67"/>
        <end position="87"/>
    </location>
</feature>
<dbReference type="NCBIfam" id="TIGR00439">
    <property type="entry name" value="FtsX_Gneg"/>
    <property type="match status" value="1"/>
</dbReference>
<dbReference type="EMBL" id="BSPD01000065">
    <property type="protein sequence ID" value="GLS27134.1"/>
    <property type="molecule type" value="Genomic_DNA"/>
</dbReference>
<dbReference type="Gene3D" id="3.30.70.3040">
    <property type="match status" value="1"/>
</dbReference>
<evidence type="ECO:0000256" key="4">
    <source>
        <dbReference type="ARBA" id="ARBA00021907"/>
    </source>
</evidence>
<dbReference type="Proteomes" id="UP001156870">
    <property type="component" value="Unassembled WGS sequence"/>
</dbReference>
<keyword evidence="10 12" id="KW-0472">Membrane</keyword>
<dbReference type="InterPro" id="IPR003838">
    <property type="entry name" value="ABC3_permease_C"/>
</dbReference>
<gene>
    <name evidence="17" type="primary">ftsX</name>
    <name evidence="17" type="ORF">GCM10007877_28530</name>
</gene>
<dbReference type="GO" id="GO:0051301">
    <property type="term" value="P:cell division"/>
    <property type="evidence" value="ECO:0007669"/>
    <property type="project" value="UniProtKB-KW"/>
</dbReference>
<comment type="subcellular location">
    <subcellularLocation>
        <location evidence="1">Cell inner membrane</location>
        <topology evidence="1">Multi-pass membrane protein</topology>
    </subcellularLocation>
</comment>
<protein>
    <recommendedName>
        <fullName evidence="4 12">Cell division protein FtsX</fullName>
    </recommendedName>
</protein>
<feature type="domain" description="ABC3 transporter permease C-terminal" evidence="15">
    <location>
        <begin position="219"/>
        <end position="330"/>
    </location>
</feature>
<feature type="region of interest" description="Disordered" evidence="13">
    <location>
        <begin position="1"/>
        <end position="27"/>
    </location>
</feature>
<organism evidence="17 18">
    <name type="scientific">Marinibactrum halimedae</name>
    <dbReference type="NCBI Taxonomy" id="1444977"/>
    <lineage>
        <taxon>Bacteria</taxon>
        <taxon>Pseudomonadati</taxon>
        <taxon>Pseudomonadota</taxon>
        <taxon>Gammaproteobacteria</taxon>
        <taxon>Cellvibrionales</taxon>
        <taxon>Cellvibrionaceae</taxon>
        <taxon>Marinibactrum</taxon>
    </lineage>
</organism>
<evidence type="ECO:0000313" key="17">
    <source>
        <dbReference type="EMBL" id="GLS27134.1"/>
    </source>
</evidence>
<feature type="compositionally biased region" description="Low complexity" evidence="13">
    <location>
        <begin position="1"/>
        <end position="15"/>
    </location>
</feature>
<feature type="transmembrane region" description="Helical" evidence="14">
    <location>
        <begin position="214"/>
        <end position="234"/>
    </location>
</feature>
<evidence type="ECO:0000256" key="8">
    <source>
        <dbReference type="ARBA" id="ARBA00022692"/>
    </source>
</evidence>
<keyword evidence="8 14" id="KW-0812">Transmembrane</keyword>
<evidence type="ECO:0000256" key="1">
    <source>
        <dbReference type="ARBA" id="ARBA00004429"/>
    </source>
</evidence>
<evidence type="ECO:0000256" key="12">
    <source>
        <dbReference type="PIRNR" id="PIRNR003097"/>
    </source>
</evidence>
<evidence type="ECO:0000256" key="3">
    <source>
        <dbReference type="ARBA" id="ARBA00011160"/>
    </source>
</evidence>
<keyword evidence="6 12" id="KW-0997">Cell inner membrane</keyword>
<evidence type="ECO:0000256" key="11">
    <source>
        <dbReference type="ARBA" id="ARBA00023306"/>
    </source>
</evidence>
<keyword evidence="5 12" id="KW-1003">Cell membrane</keyword>
<keyword evidence="7 12" id="KW-0132">Cell division</keyword>
<dbReference type="Pfam" id="PF02687">
    <property type="entry name" value="FtsX"/>
    <property type="match status" value="1"/>
</dbReference>
<dbReference type="InterPro" id="IPR004513">
    <property type="entry name" value="FtsX"/>
</dbReference>
<dbReference type="RefSeq" id="WP_232592835.1">
    <property type="nucleotide sequence ID" value="NZ_BSPD01000065.1"/>
</dbReference>
<proteinExistence type="inferred from homology"/>
<comment type="function">
    <text evidence="12">Part of the ABC transporter FtsEX involved in cellular division.</text>
</comment>
<comment type="similarity">
    <text evidence="2 12">Belongs to the ABC-4 integral membrane protein family. FtsX subfamily.</text>
</comment>